<dbReference type="OrthoDB" id="264354at2759"/>
<gene>
    <name evidence="12" type="ORF">CVT26_014436</name>
</gene>
<proteinExistence type="predicted"/>
<dbReference type="PANTHER" id="PTHR13145">
    <property type="entry name" value="SSM4 PROTEIN"/>
    <property type="match status" value="1"/>
</dbReference>
<evidence type="ECO:0000256" key="9">
    <source>
        <dbReference type="ARBA" id="ARBA00023136"/>
    </source>
</evidence>
<keyword evidence="9 11" id="KW-0472">Membrane</keyword>
<keyword evidence="8 11" id="KW-1133">Transmembrane helix</keyword>
<comment type="subcellular location">
    <subcellularLocation>
        <location evidence="2">Membrane</location>
        <topology evidence="2">Multi-pass membrane protein</topology>
    </subcellularLocation>
</comment>
<dbReference type="Proteomes" id="UP000284706">
    <property type="component" value="Unassembled WGS sequence"/>
</dbReference>
<dbReference type="GO" id="GO:0005789">
    <property type="term" value="C:endoplasmic reticulum membrane"/>
    <property type="evidence" value="ECO:0007669"/>
    <property type="project" value="TreeGrafter"/>
</dbReference>
<protein>
    <recommendedName>
        <fullName evidence="4">RING-type E3 ubiquitin transferase</fullName>
        <ecNumber evidence="4">2.3.2.27</ecNumber>
    </recommendedName>
</protein>
<keyword evidence="13" id="KW-1185">Reference proteome</keyword>
<dbReference type="GO" id="GO:0061630">
    <property type="term" value="F:ubiquitin protein ligase activity"/>
    <property type="evidence" value="ECO:0007669"/>
    <property type="project" value="UniProtKB-EC"/>
</dbReference>
<comment type="catalytic activity">
    <reaction evidence="1">
        <text>S-ubiquitinyl-[E2 ubiquitin-conjugating enzyme]-L-cysteine + [acceptor protein]-L-lysine = [E2 ubiquitin-conjugating enzyme]-L-cysteine + N(6)-ubiquitinyl-[acceptor protein]-L-lysine.</text>
        <dbReference type="EC" id="2.3.2.27"/>
    </reaction>
</comment>
<name>A0A409X8S8_9AGAR</name>
<keyword evidence="6 11" id="KW-0812">Transmembrane</keyword>
<accession>A0A409X8S8</accession>
<keyword evidence="5" id="KW-0808">Transferase</keyword>
<evidence type="ECO:0000256" key="8">
    <source>
        <dbReference type="ARBA" id="ARBA00022989"/>
    </source>
</evidence>
<evidence type="ECO:0000256" key="3">
    <source>
        <dbReference type="ARBA" id="ARBA00004906"/>
    </source>
</evidence>
<feature type="transmembrane region" description="Helical" evidence="11">
    <location>
        <begin position="92"/>
        <end position="113"/>
    </location>
</feature>
<evidence type="ECO:0000256" key="11">
    <source>
        <dbReference type="SAM" id="Phobius"/>
    </source>
</evidence>
<evidence type="ECO:0000256" key="6">
    <source>
        <dbReference type="ARBA" id="ARBA00022692"/>
    </source>
</evidence>
<feature type="compositionally biased region" description="Acidic residues" evidence="10">
    <location>
        <begin position="1"/>
        <end position="10"/>
    </location>
</feature>
<keyword evidence="7" id="KW-0833">Ubl conjugation pathway</keyword>
<evidence type="ECO:0000256" key="4">
    <source>
        <dbReference type="ARBA" id="ARBA00012483"/>
    </source>
</evidence>
<reference evidence="12 13" key="1">
    <citation type="journal article" date="2018" name="Evol. Lett.">
        <title>Horizontal gene cluster transfer increased hallucinogenic mushroom diversity.</title>
        <authorList>
            <person name="Reynolds H.T."/>
            <person name="Vijayakumar V."/>
            <person name="Gluck-Thaler E."/>
            <person name="Korotkin H.B."/>
            <person name="Matheny P.B."/>
            <person name="Slot J.C."/>
        </authorList>
    </citation>
    <scope>NUCLEOTIDE SEQUENCE [LARGE SCALE GENOMIC DNA]</scope>
    <source>
        <strain evidence="12 13">SRW20</strain>
    </source>
</reference>
<organism evidence="12 13">
    <name type="scientific">Gymnopilus dilepis</name>
    <dbReference type="NCBI Taxonomy" id="231916"/>
    <lineage>
        <taxon>Eukaryota</taxon>
        <taxon>Fungi</taxon>
        <taxon>Dikarya</taxon>
        <taxon>Basidiomycota</taxon>
        <taxon>Agaricomycotina</taxon>
        <taxon>Agaricomycetes</taxon>
        <taxon>Agaricomycetidae</taxon>
        <taxon>Agaricales</taxon>
        <taxon>Agaricineae</taxon>
        <taxon>Hymenogastraceae</taxon>
        <taxon>Gymnopilus</taxon>
    </lineage>
</organism>
<dbReference type="AlphaFoldDB" id="A0A409X8S8"/>
<feature type="region of interest" description="Disordered" evidence="10">
    <location>
        <begin position="1"/>
        <end position="35"/>
    </location>
</feature>
<evidence type="ECO:0000256" key="1">
    <source>
        <dbReference type="ARBA" id="ARBA00000900"/>
    </source>
</evidence>
<comment type="pathway">
    <text evidence="3">Protein modification; protein ubiquitination.</text>
</comment>
<dbReference type="EC" id="2.3.2.27" evidence="4"/>
<dbReference type="STRING" id="231916.A0A409X8S8"/>
<dbReference type="PANTHER" id="PTHR13145:SF0">
    <property type="entry name" value="E3 UBIQUITIN-PROTEIN LIGASE MARCHF6"/>
    <property type="match status" value="1"/>
</dbReference>
<evidence type="ECO:0000256" key="5">
    <source>
        <dbReference type="ARBA" id="ARBA00022679"/>
    </source>
</evidence>
<dbReference type="EMBL" id="NHYE01003925">
    <property type="protein sequence ID" value="PPQ87179.1"/>
    <property type="molecule type" value="Genomic_DNA"/>
</dbReference>
<feature type="compositionally biased region" description="Polar residues" evidence="10">
    <location>
        <begin position="23"/>
        <end position="35"/>
    </location>
</feature>
<comment type="caution">
    <text evidence="12">The sequence shown here is derived from an EMBL/GenBank/DDBJ whole genome shotgun (WGS) entry which is preliminary data.</text>
</comment>
<sequence length="143" mass="16340">MSMQEAEEQVESFPKTHAESATHMRNPTSLSSTRANARVQSGISIKIAWLAHSNKKKCDLCRHPYAFTKVYAPDMPSSLPPLLLIKRLLQQLFWALFFVLRSVAVASIWLGVLPLVTVWTLRLYFGMGESMYVTLFLYLDELF</sequence>
<evidence type="ECO:0000256" key="7">
    <source>
        <dbReference type="ARBA" id="ARBA00022786"/>
    </source>
</evidence>
<evidence type="ECO:0000313" key="13">
    <source>
        <dbReference type="Proteomes" id="UP000284706"/>
    </source>
</evidence>
<evidence type="ECO:0000256" key="2">
    <source>
        <dbReference type="ARBA" id="ARBA00004141"/>
    </source>
</evidence>
<evidence type="ECO:0000256" key="10">
    <source>
        <dbReference type="SAM" id="MobiDB-lite"/>
    </source>
</evidence>
<evidence type="ECO:0000313" key="12">
    <source>
        <dbReference type="EMBL" id="PPQ87179.1"/>
    </source>
</evidence>
<dbReference type="InParanoid" id="A0A409X8S8"/>
<dbReference type="GO" id="GO:0036503">
    <property type="term" value="P:ERAD pathway"/>
    <property type="evidence" value="ECO:0007669"/>
    <property type="project" value="TreeGrafter"/>
</dbReference>